<evidence type="ECO:0000256" key="1">
    <source>
        <dbReference type="ARBA" id="ARBA00012493"/>
    </source>
</evidence>
<dbReference type="GeneID" id="106807427"/>
<feature type="region of interest" description="Disordered" evidence="2">
    <location>
        <begin position="1"/>
        <end position="24"/>
    </location>
</feature>
<name>A0ABM1DZ65_PRICU</name>
<dbReference type="InterPro" id="IPR012337">
    <property type="entry name" value="RNaseH-like_sf"/>
</dbReference>
<dbReference type="Pfam" id="PF00665">
    <property type="entry name" value="rve"/>
    <property type="match status" value="1"/>
</dbReference>
<dbReference type="Gene3D" id="3.10.20.370">
    <property type="match status" value="1"/>
</dbReference>
<proteinExistence type="predicted"/>
<dbReference type="CDD" id="cd01647">
    <property type="entry name" value="RT_LTR"/>
    <property type="match status" value="1"/>
</dbReference>
<feature type="compositionally biased region" description="Polar residues" evidence="2">
    <location>
        <begin position="1"/>
        <end position="10"/>
    </location>
</feature>
<dbReference type="RefSeq" id="XP_014665236.1">
    <property type="nucleotide sequence ID" value="XM_014809750.1"/>
</dbReference>
<evidence type="ECO:0000313" key="6">
    <source>
        <dbReference type="RefSeq" id="XP_014665236.1"/>
    </source>
</evidence>
<dbReference type="InterPro" id="IPR043502">
    <property type="entry name" value="DNA/RNA_pol_sf"/>
</dbReference>
<dbReference type="InterPro" id="IPR050951">
    <property type="entry name" value="Retrovirus_Pol_polyprotein"/>
</dbReference>
<dbReference type="PROSITE" id="PS50994">
    <property type="entry name" value="INTEGRASE"/>
    <property type="match status" value="1"/>
</dbReference>
<dbReference type="Pfam" id="PF17921">
    <property type="entry name" value="Integrase_H2C2"/>
    <property type="match status" value="1"/>
</dbReference>
<gene>
    <name evidence="6" type="primary">LOC106807427</name>
</gene>
<dbReference type="SUPFAM" id="SSF56672">
    <property type="entry name" value="DNA/RNA polymerases"/>
    <property type="match status" value="1"/>
</dbReference>
<dbReference type="PROSITE" id="PS50878">
    <property type="entry name" value="RT_POL"/>
    <property type="match status" value="1"/>
</dbReference>
<dbReference type="InterPro" id="IPR041577">
    <property type="entry name" value="RT_RNaseH_2"/>
</dbReference>
<dbReference type="CDD" id="cd05481">
    <property type="entry name" value="retropepsin_like_LTR_1"/>
    <property type="match status" value="1"/>
</dbReference>
<dbReference type="InterPro" id="IPR041588">
    <property type="entry name" value="Integrase_H2C2"/>
</dbReference>
<dbReference type="PANTHER" id="PTHR37984">
    <property type="entry name" value="PROTEIN CBG26694"/>
    <property type="match status" value="1"/>
</dbReference>
<evidence type="ECO:0000259" key="3">
    <source>
        <dbReference type="PROSITE" id="PS50878"/>
    </source>
</evidence>
<protein>
    <recommendedName>
        <fullName evidence="1">RNA-directed DNA polymerase</fullName>
        <ecNumber evidence="1">2.7.7.49</ecNumber>
    </recommendedName>
</protein>
<evidence type="ECO:0000256" key="2">
    <source>
        <dbReference type="SAM" id="MobiDB-lite"/>
    </source>
</evidence>
<dbReference type="InterPro" id="IPR036397">
    <property type="entry name" value="RNaseH_sf"/>
</dbReference>
<evidence type="ECO:0000313" key="5">
    <source>
        <dbReference type="Proteomes" id="UP000695022"/>
    </source>
</evidence>
<feature type="domain" description="Reverse transcriptase" evidence="3">
    <location>
        <begin position="225"/>
        <end position="402"/>
    </location>
</feature>
<evidence type="ECO:0000259" key="4">
    <source>
        <dbReference type="PROSITE" id="PS50994"/>
    </source>
</evidence>
<dbReference type="Proteomes" id="UP000695022">
    <property type="component" value="Unplaced"/>
</dbReference>
<dbReference type="Pfam" id="PF17919">
    <property type="entry name" value="RT_RNaseH_2"/>
    <property type="match status" value="1"/>
</dbReference>
<dbReference type="InterPro" id="IPR001584">
    <property type="entry name" value="Integrase_cat-core"/>
</dbReference>
<dbReference type="CDD" id="cd09274">
    <property type="entry name" value="RNase_HI_RT_Ty3"/>
    <property type="match status" value="1"/>
</dbReference>
<keyword evidence="5" id="KW-1185">Reference proteome</keyword>
<dbReference type="EC" id="2.7.7.49" evidence="1"/>
<dbReference type="Pfam" id="PF00078">
    <property type="entry name" value="RVT_1"/>
    <property type="match status" value="1"/>
</dbReference>
<dbReference type="SUPFAM" id="SSF53098">
    <property type="entry name" value="Ribonuclease H-like"/>
    <property type="match status" value="1"/>
</dbReference>
<dbReference type="PANTHER" id="PTHR37984:SF7">
    <property type="entry name" value="INTEGRASE CATALYTIC DOMAIN-CONTAINING PROTEIN"/>
    <property type="match status" value="1"/>
</dbReference>
<feature type="domain" description="Integrase catalytic" evidence="4">
    <location>
        <begin position="768"/>
        <end position="925"/>
    </location>
</feature>
<reference evidence="6" key="1">
    <citation type="submission" date="2025-08" db="UniProtKB">
        <authorList>
            <consortium name="RefSeq"/>
        </authorList>
    </citation>
    <scope>IDENTIFICATION</scope>
</reference>
<dbReference type="InterPro" id="IPR000477">
    <property type="entry name" value="RT_dom"/>
</dbReference>
<dbReference type="Gene3D" id="3.30.70.270">
    <property type="match status" value="2"/>
</dbReference>
<organism evidence="5 6">
    <name type="scientific">Priapulus caudatus</name>
    <name type="common">Priapulid worm</name>
    <dbReference type="NCBI Taxonomy" id="37621"/>
    <lineage>
        <taxon>Eukaryota</taxon>
        <taxon>Metazoa</taxon>
        <taxon>Ecdysozoa</taxon>
        <taxon>Scalidophora</taxon>
        <taxon>Priapulida</taxon>
        <taxon>Priapulimorpha</taxon>
        <taxon>Priapulimorphida</taxon>
        <taxon>Priapulidae</taxon>
        <taxon>Priapulus</taxon>
    </lineage>
</organism>
<sequence>MAESHSSTNVDAIGNSRNFDRHRSKSQPRQCEVFTFHAVNNIRDWCDQAFVKIDVQIRHKPANLMLKVDTGAQANLLPMRTYRAMFPDTQDANLIPSQCRLVAYNGTPIKCLGTIAVPCRYKDSEWDFTDFFLVDVPGPAILGLPSCSKMNVVILHCAIEQAKAPAHRQPTVSSKPVIKSIDDLKERYPNRFDRIGEFKSIHKLAVDPNRPPSVDKAKLDEMVEQGVIRQIEEPTEWVSTITYVTKKDGSIRICLDPRHLNRALIRPRHVTPTIDDINHKLATARVFSKLNAKSGYWAVKLHEESQELTTFQTPFGRYCFCRLPFGLSVSQDIFQLEMDRIIERCPGVCGISDDIIVYGDNDAEHDTNLLNLMEVAGANGLVFNSPKCSIKQSSIEFFGNVYTDQGMKPDPKKVADLRAMPEPVNKTELHQFLGLMTYLSCFIEDYSTKSAALRDLLRQDVDFIWEAHHQKVFENLKNTVSDNSLLRYFNPKKETYLQCDASLRGLGAALLQPSDDDKLKPIAFASKSLTPTEQRYACIERELLAVVFGVQRFHMYLYGRTFTAITDHKPLVMILDKPLAAAPPRLQRLMVKLQGYNLRIVYRPGRENQLADGLSRLPSPANATTIDLDLRVDHTRFTASSQAKLRDEMRQDETLNHLREIIVTGWPDDMKDLPNELKPYWSYRDELTVHDGLVIKGRRILIPKGLRQDTLQQLHAGHFGREKTLLLARETVFWPNVTKDIIELVAKCETCQEAQPSQPAEPLLPHAIPPRPWHTLATDLFEYDGSHYLVVGDYYTKFPLVRKMPSRCPSRTVIAAMKQMFGEHGIPERVVSDNGPHYNSQEYRAFAAHWGFEIVTTSPRRPKGNGFIERTVQTVKHTLKKAKGTNTDFDLALLMLRATPISNKLASPAELLLGIVNISAKFQKT</sequence>
<dbReference type="Gene3D" id="3.10.10.10">
    <property type="entry name" value="HIV Type 1 Reverse Transcriptase, subunit A, domain 1"/>
    <property type="match status" value="1"/>
</dbReference>
<dbReference type="Gene3D" id="1.10.340.70">
    <property type="match status" value="1"/>
</dbReference>
<dbReference type="Gene3D" id="3.30.420.10">
    <property type="entry name" value="Ribonuclease H-like superfamily/Ribonuclease H"/>
    <property type="match status" value="1"/>
</dbReference>
<accession>A0ABM1DZ65</accession>
<dbReference type="InterPro" id="IPR043128">
    <property type="entry name" value="Rev_trsase/Diguanyl_cyclase"/>
</dbReference>